<feature type="transmembrane region" description="Helical" evidence="1">
    <location>
        <begin position="607"/>
        <end position="636"/>
    </location>
</feature>
<feature type="transmembrane region" description="Helical" evidence="1">
    <location>
        <begin position="36"/>
        <end position="57"/>
    </location>
</feature>
<dbReference type="Proteomes" id="UP000316639">
    <property type="component" value="Unassembled WGS sequence"/>
</dbReference>
<sequence length="686" mass="73129">MRRRLLVLAWLLVAAGLGWAVVRVTLLESSARSEASGFGQFVLAAVGLAIMVGDLVVRAFIPAPAPDIDELADGLAMAMRDQWEQAAIDRGLLQPTPLPIRWRRCTTAVAGPASAATGSRDGQAQFDPLPGLDRVTASALRSGTRRALHRVYGGLGSGRLVLVGGPGTGKSSVAVLLMLDALRYRDQLDLAQRSRVPIPVLFTLSDWDPGTTSVQDWLTAKLADSPLLRGRRGAERVRHLLHARRIAVFLDGLDEIREETRPVALRVLSEQANFRLVLLTRTHELVAAAVDQGLVGAVALELLPLRPVDVATYLLRPLTEPAPPAWQQLTTSLTVAPTSPAAQALTTPLTVRLLRDAYPVSAPVDDLLDTTRFPTPGCIVDHLLDQAVTAAYAPRPGHPPPRYSLDTAQRTLTFIARQLTNRNTRDFAWWATATWVPRKLLMTLTSGLLIGLVAGIGFGLASGRDAGIGMAVTAGISFGLAIGLVTNPGPLKIQFDRATRRSLLKPTRLAAGLTIGLVTGFGFGTNLQLGAALGIAFGVGFGILTWLQVGLTTAPLHKTASANPVSVWRDDLLAGIGTAITTGFVVFVLTALAFIVRPDTGNLGGALAVGVATGLALALLVMESATAAVAQAYLAMRHRTPLRLLRFMEDARSRHLLRTVGPIYQFRHATLQDRLAGVPTANQPPP</sequence>
<keyword evidence="3" id="KW-1185">Reference proteome</keyword>
<feature type="transmembrane region" description="Helical" evidence="1">
    <location>
        <begin position="466"/>
        <end position="486"/>
    </location>
</feature>
<evidence type="ECO:0000313" key="3">
    <source>
        <dbReference type="Proteomes" id="UP000316639"/>
    </source>
</evidence>
<dbReference type="AlphaFoldDB" id="A0A563EQ16"/>
<accession>A0A563EQ16</accession>
<dbReference type="RefSeq" id="WP_146354336.1">
    <property type="nucleotide sequence ID" value="NZ_VOBR01000015.1"/>
</dbReference>
<organism evidence="2 3">
    <name type="scientific">Lentzea tibetensis</name>
    <dbReference type="NCBI Taxonomy" id="2591470"/>
    <lineage>
        <taxon>Bacteria</taxon>
        <taxon>Bacillati</taxon>
        <taxon>Actinomycetota</taxon>
        <taxon>Actinomycetes</taxon>
        <taxon>Pseudonocardiales</taxon>
        <taxon>Pseudonocardiaceae</taxon>
        <taxon>Lentzea</taxon>
    </lineage>
</organism>
<keyword evidence="1" id="KW-0472">Membrane</keyword>
<dbReference type="InterPro" id="IPR027417">
    <property type="entry name" value="P-loop_NTPase"/>
</dbReference>
<evidence type="ECO:0000313" key="2">
    <source>
        <dbReference type="EMBL" id="TWP49470.1"/>
    </source>
</evidence>
<evidence type="ECO:0000256" key="1">
    <source>
        <dbReference type="SAM" id="Phobius"/>
    </source>
</evidence>
<keyword evidence="1" id="KW-0812">Transmembrane</keyword>
<protein>
    <recommendedName>
        <fullName evidence="4">NACHT domain-containing protein</fullName>
    </recommendedName>
</protein>
<dbReference type="EMBL" id="VOBR01000015">
    <property type="protein sequence ID" value="TWP49470.1"/>
    <property type="molecule type" value="Genomic_DNA"/>
</dbReference>
<name>A0A563EQ16_9PSEU</name>
<reference evidence="2 3" key="1">
    <citation type="submission" date="2019-07" db="EMBL/GenBank/DDBJ databases">
        <title>Lentzea xizangensis sp. nov., isolated from Qinghai-Tibetan Plateau Soils.</title>
        <authorList>
            <person name="Huang J."/>
        </authorList>
    </citation>
    <scope>NUCLEOTIDE SEQUENCE [LARGE SCALE GENOMIC DNA]</scope>
    <source>
        <strain evidence="2 3">FXJ1.1311</strain>
    </source>
</reference>
<dbReference type="Gene3D" id="3.40.50.300">
    <property type="entry name" value="P-loop containing nucleotide triphosphate hydrolases"/>
    <property type="match status" value="1"/>
</dbReference>
<gene>
    <name evidence="2" type="ORF">FKR81_23250</name>
</gene>
<evidence type="ECO:0008006" key="4">
    <source>
        <dbReference type="Google" id="ProtNLM"/>
    </source>
</evidence>
<feature type="transmembrane region" description="Helical" evidence="1">
    <location>
        <begin position="531"/>
        <end position="551"/>
    </location>
</feature>
<proteinExistence type="predicted"/>
<dbReference type="OrthoDB" id="419058at2"/>
<comment type="caution">
    <text evidence="2">The sequence shown here is derived from an EMBL/GenBank/DDBJ whole genome shotgun (WGS) entry which is preliminary data.</text>
</comment>
<feature type="transmembrane region" description="Helical" evidence="1">
    <location>
        <begin position="440"/>
        <end position="460"/>
    </location>
</feature>
<keyword evidence="1" id="KW-1133">Transmembrane helix</keyword>
<dbReference type="SUPFAM" id="SSF52540">
    <property type="entry name" value="P-loop containing nucleoside triphosphate hydrolases"/>
    <property type="match status" value="1"/>
</dbReference>
<feature type="transmembrane region" description="Helical" evidence="1">
    <location>
        <begin position="507"/>
        <end position="525"/>
    </location>
</feature>
<feature type="transmembrane region" description="Helical" evidence="1">
    <location>
        <begin position="572"/>
        <end position="595"/>
    </location>
</feature>